<gene>
    <name evidence="1" type="ORF">A6U91_06220</name>
</gene>
<evidence type="ECO:0000313" key="2">
    <source>
        <dbReference type="Proteomes" id="UP000093451"/>
    </source>
</evidence>
<accession>A0AB36EI94</accession>
<name>A0AB36EI94_AGRTU</name>
<dbReference type="RefSeq" id="WP_065687873.1">
    <property type="nucleotide sequence ID" value="NZ_LXKT01000013.1"/>
</dbReference>
<evidence type="ECO:0000313" key="1">
    <source>
        <dbReference type="EMBL" id="OCJ37797.1"/>
    </source>
</evidence>
<proteinExistence type="predicted"/>
<organism evidence="1 2">
    <name type="scientific">Agrobacterium tumefaciens</name>
    <dbReference type="NCBI Taxonomy" id="358"/>
    <lineage>
        <taxon>Bacteria</taxon>
        <taxon>Pseudomonadati</taxon>
        <taxon>Pseudomonadota</taxon>
        <taxon>Alphaproteobacteria</taxon>
        <taxon>Hyphomicrobiales</taxon>
        <taxon>Rhizobiaceae</taxon>
        <taxon>Rhizobium/Agrobacterium group</taxon>
        <taxon>Agrobacterium</taxon>
        <taxon>Agrobacterium tumefaciens complex</taxon>
    </lineage>
</organism>
<sequence>MLDTLKRWLAVAGVALTFVVSAFLYGRSAGKADASAEQLKRNAKSAAKARGIEDDFRKAGDADIDRRLRGWMRDKR</sequence>
<dbReference type="Proteomes" id="UP000093451">
    <property type="component" value="Unassembled WGS sequence"/>
</dbReference>
<protein>
    <submittedName>
        <fullName evidence="1">Uncharacterized protein</fullName>
    </submittedName>
</protein>
<dbReference type="EMBL" id="LXKT01000013">
    <property type="protein sequence ID" value="OCJ37797.1"/>
    <property type="molecule type" value="Genomic_DNA"/>
</dbReference>
<dbReference type="AlphaFoldDB" id="A0AB36EI94"/>
<comment type="caution">
    <text evidence="1">The sequence shown here is derived from an EMBL/GenBank/DDBJ whole genome shotgun (WGS) entry which is preliminary data.</text>
</comment>
<reference evidence="1 2" key="1">
    <citation type="journal article" date="2016" name="PeerJ">
        <title>Gall-ID: tools for genotyping gall-causing phytopathogenic bacteria.</title>
        <authorList>
            <person name="Davis E.W.II."/>
            <person name="Weisberg A.J."/>
            <person name="Tabima J.F."/>
            <person name="Grunwald N.J."/>
            <person name="Chang J.H."/>
        </authorList>
    </citation>
    <scope>NUCLEOTIDE SEQUENCE [LARGE SCALE GENOMIC DNA]</scope>
    <source>
        <strain evidence="1 2">N2/73</strain>
    </source>
</reference>